<dbReference type="InterPro" id="IPR022385">
    <property type="entry name" value="Rhs_assc_core"/>
</dbReference>
<evidence type="ECO:0000313" key="2">
    <source>
        <dbReference type="Proteomes" id="UP000006258"/>
    </source>
</evidence>
<dbReference type="EMBL" id="ACHA02000002">
    <property type="protein sequence ID" value="EFK59645.1"/>
    <property type="molecule type" value="Genomic_DNA"/>
</dbReference>
<dbReference type="STRING" id="525373.HMPREF0766_10562"/>
<dbReference type="Gene3D" id="2.180.10.10">
    <property type="entry name" value="RHS repeat-associated core"/>
    <property type="match status" value="1"/>
</dbReference>
<dbReference type="OrthoDB" id="2972467at2"/>
<keyword evidence="2" id="KW-1185">Reference proteome</keyword>
<dbReference type="NCBIfam" id="TIGR03696">
    <property type="entry name" value="Rhs_assc_core"/>
    <property type="match status" value="1"/>
</dbReference>
<organism evidence="1 2">
    <name type="scientific">Sphingobacterium spiritivorum ATCC 33861</name>
    <dbReference type="NCBI Taxonomy" id="525373"/>
    <lineage>
        <taxon>Bacteria</taxon>
        <taxon>Pseudomonadati</taxon>
        <taxon>Bacteroidota</taxon>
        <taxon>Sphingobacteriia</taxon>
        <taxon>Sphingobacteriales</taxon>
        <taxon>Sphingobacteriaceae</taxon>
        <taxon>Sphingobacterium</taxon>
    </lineage>
</organism>
<dbReference type="GeneID" id="95429195"/>
<dbReference type="RefSeq" id="WP_002997735.1">
    <property type="nucleotide sequence ID" value="NZ_GL379771.1"/>
</dbReference>
<protein>
    <submittedName>
        <fullName evidence="1">RHS repeat-associated core domain protein</fullName>
    </submittedName>
</protein>
<accession>D7VHU3</accession>
<reference evidence="1" key="1">
    <citation type="submission" date="2010-07" db="EMBL/GenBank/DDBJ databases">
        <authorList>
            <person name="Muzny D."/>
            <person name="Qin X."/>
            <person name="Buhay C."/>
            <person name="Dugan-Rocha S."/>
            <person name="Ding Y."/>
            <person name="Chen G."/>
            <person name="Hawes A."/>
            <person name="Holder M."/>
            <person name="Jhangiani S."/>
            <person name="Johnson A."/>
            <person name="Khan Z."/>
            <person name="Li Z."/>
            <person name="Liu W."/>
            <person name="Liu X."/>
            <person name="Perez L."/>
            <person name="Shen H."/>
            <person name="Wang Q."/>
            <person name="Watt J."/>
            <person name="Xi L."/>
            <person name="Xin Y."/>
            <person name="Zhou J."/>
            <person name="Deng J."/>
            <person name="Jiang H."/>
            <person name="Liu Y."/>
            <person name="Qu J."/>
            <person name="Song X.-Z."/>
            <person name="Zhang L."/>
            <person name="Villasana D."/>
            <person name="Johnson A."/>
            <person name="Liu J."/>
            <person name="Liyanage D."/>
            <person name="Lorensuhewa L."/>
            <person name="Robinson T."/>
            <person name="Song A."/>
            <person name="Song B.-B."/>
            <person name="Dinh H."/>
            <person name="Thornton R."/>
            <person name="Coyle M."/>
            <person name="Francisco L."/>
            <person name="Jackson L."/>
            <person name="Javaid M."/>
            <person name="Korchina V."/>
            <person name="Kovar C."/>
            <person name="Mata R."/>
            <person name="Mathew T."/>
            <person name="Ngo R."/>
            <person name="Nguyen L."/>
            <person name="Nguyen N."/>
            <person name="Okwuonu G."/>
            <person name="Ongeri F."/>
            <person name="Pham C."/>
            <person name="Simmons D."/>
            <person name="Wilczek-Boney K."/>
            <person name="Hale W."/>
            <person name="Jakkamsetti A."/>
            <person name="Pham P."/>
            <person name="Ruth R."/>
            <person name="San Lucas F."/>
            <person name="Warren J."/>
            <person name="Zhang J."/>
            <person name="Zhao Z."/>
            <person name="Zhou C."/>
            <person name="Zhu D."/>
            <person name="Lee S."/>
            <person name="Bess C."/>
            <person name="Blankenburg K."/>
            <person name="Forbes L."/>
            <person name="Fu Q."/>
            <person name="Gubbala S."/>
            <person name="Hirani K."/>
            <person name="Jayaseelan J.C."/>
            <person name="Lara F."/>
            <person name="Munidasa M."/>
            <person name="Palculict T."/>
            <person name="Patil S."/>
            <person name="Pu L.-L."/>
            <person name="Saada N."/>
            <person name="Tang L."/>
            <person name="Weissenberger G."/>
            <person name="Zhu Y."/>
            <person name="Hemphill L."/>
            <person name="Shang Y."/>
            <person name="Youmans B."/>
            <person name="Ayvaz T."/>
            <person name="Ross M."/>
            <person name="Santibanez J."/>
            <person name="Aqrawi P."/>
            <person name="Gross S."/>
            <person name="Joshi V."/>
            <person name="Fowler G."/>
            <person name="Nazareth L."/>
            <person name="Reid J."/>
            <person name="Worley K."/>
            <person name="Petrosino J."/>
            <person name="Highlander S."/>
            <person name="Gibbs R."/>
        </authorList>
    </citation>
    <scope>NUCLEOTIDE SEQUENCE [LARGE SCALE GENOMIC DNA]</scope>
    <source>
        <strain evidence="1">ATCC 33861</strain>
    </source>
</reference>
<dbReference type="HOGENOM" id="CLU_270109_0_0_10"/>
<evidence type="ECO:0000313" key="1">
    <source>
        <dbReference type="EMBL" id="EFK59645.1"/>
    </source>
</evidence>
<dbReference type="eggNOG" id="COG3209">
    <property type="taxonomic scope" value="Bacteria"/>
</dbReference>
<name>D7VHU3_SPHSI</name>
<gene>
    <name evidence="1" type="ORF">HMPREF0766_10562</name>
</gene>
<sequence length="1207" mass="134542">MNKFIFILLTIVLLPFGLFAAKGKNGVTIPADTLVNKASLPQGNDISIQGGFNREITTYYPYGASGLYENYTSPSKTHITGSYIDGFNNLRLNIELRSAPNHKNLVAFSPREAASKNISTSYLPFVQNDAGLQTIYTGIEQKQLNYYSSPPSDIATNPYPLSQTKELLSVSEQGGTGAQWQLLNSAIPNSGHTQKIETAIIKDSAPGFVRWKLTSNGIDIDTGTGYDDNRIIKQIFKGADWVSGKTGTKETYTDQYGKLLMERSYLNETIYSETSYVYDEYDRLCAVVPPNTPYQQISEGDGVLEKYLYLYRYNEQGLVSQVKFPQKGWSYIIYDKFDRPLLTQDALLREKNHWTFNKYDQLGRPVVTGIFESILSYQQLTNLVNSSTSDFEKKDLSSTTGYTSLTYPTTDYTVYNVLYYDSYDEIPADNPFPSTPEPYSKLTQGLPLASKKLVLGTNTYLWNTLFYDKDQRPFLGYEQNNEGGFSKALSTYDYAGLLQSTTSQHLIAGESFEIRTRYEYDHRGRLMKEYIQINQQPEFIKSAYSYNELGYPVEQKIHSTNAGTTFLQSQQYSYSQNGQLKAVNNTNATSANQLFAYELLREDATFPRYDGKIGGQKFKTYGTSPSVGQQPDFLTYAYDGLDRLTAVQSSSAGVATGAYNESFEYDLRGNITKVGRYAALSGARTRIDSLHYSYDHNLHSRIDNIAAASGVGFSELSQADNEYRYNSAGQLVADDNKGINQIKYNAFGFIDTVIWNNGDKLVYTYTGSGERLRKDFTNSIHTLSTYYIAGVQYSSVNNGTLQFDFAKVPGGRLRKTAGLFKIEYDLTDHLGNTRLTFDEDPANPGQARILQYNSFYAFGGAMPGLSFVSGQKNKYLYNGKELQEETGLYDYGFRMYDPAIGRWHAADPLSDNHYGLSPYNYVMNNPLSYIDPLGLDTIDIDNGPMRLRVGTVVRAGSKYITITKEFFDFIVNRGIKGLGYIDEVTVNRYINNTGSTAGNAAFYNTISRHNAFMQNMLANSAAIWDNERAAMEAREQAARFNLMMEQSLAIKAKEKGNELISTTIRVTEDPPLLNFESNFGDKLKVDLFSDFNVKKAKAYNSFKYVLDPKGIVLTKGVSILSGTLGAGTSDKGFYVSTKLPLQNFTYNLSGSVSTEGYGIRLSSSLNGSPVATGANLTVKPGGYSLAAAILILSRGAMFPAIAPILAK</sequence>
<dbReference type="AlphaFoldDB" id="D7VHU3"/>
<dbReference type="PANTHER" id="PTHR32305:SF15">
    <property type="entry name" value="PROTEIN RHSA-RELATED"/>
    <property type="match status" value="1"/>
</dbReference>
<proteinExistence type="predicted"/>
<dbReference type="Proteomes" id="UP000006258">
    <property type="component" value="Unassembled WGS sequence"/>
</dbReference>
<dbReference type="InterPro" id="IPR050708">
    <property type="entry name" value="T6SS_VgrG/RHS"/>
</dbReference>
<dbReference type="PANTHER" id="PTHR32305">
    <property type="match status" value="1"/>
</dbReference>
<comment type="caution">
    <text evidence="1">The sequence shown here is derived from an EMBL/GenBank/DDBJ whole genome shotgun (WGS) entry which is preliminary data.</text>
</comment>